<dbReference type="InterPro" id="IPR014755">
    <property type="entry name" value="Cu-Rt/internalin_Ig-like"/>
</dbReference>
<dbReference type="Gene3D" id="2.60.40.1220">
    <property type="match status" value="1"/>
</dbReference>
<dbReference type="GO" id="GO:0006825">
    <property type="term" value="P:copper ion transport"/>
    <property type="evidence" value="ECO:0007669"/>
    <property type="project" value="InterPro"/>
</dbReference>
<dbReference type="GO" id="GO:0046688">
    <property type="term" value="P:response to copper ion"/>
    <property type="evidence" value="ECO:0007669"/>
    <property type="project" value="InterPro"/>
</dbReference>
<keyword evidence="3" id="KW-0732">Signal</keyword>
<dbReference type="InterPro" id="IPR014756">
    <property type="entry name" value="Ig_E-set"/>
</dbReference>
<comment type="subcellular location">
    <subcellularLocation>
        <location evidence="1">Cell envelope</location>
    </subcellularLocation>
</comment>
<keyword evidence="4" id="KW-0186">Copper</keyword>
<keyword evidence="5" id="KW-1133">Transmembrane helix</keyword>
<keyword evidence="2" id="KW-0479">Metal-binding</keyword>
<keyword evidence="5" id="KW-0812">Transmembrane</keyword>
<feature type="transmembrane region" description="Helical" evidence="5">
    <location>
        <begin position="389"/>
        <end position="411"/>
    </location>
</feature>
<comment type="caution">
    <text evidence="7">The sequence shown here is derived from an EMBL/GenBank/DDBJ whole genome shotgun (WGS) entry which is preliminary data.</text>
</comment>
<feature type="transmembrane region" description="Helical" evidence="5">
    <location>
        <begin position="186"/>
        <end position="207"/>
    </location>
</feature>
<feature type="transmembrane region" description="Helical" evidence="5">
    <location>
        <begin position="154"/>
        <end position="174"/>
    </location>
</feature>
<sequence>MSLDPRGALRCWFVLLVAIVAPVWAAGAASAHAVLVSTTPESGTHVDTAPGELRLQLDEPVTLIAGSAQLIDSGGQRFALSAARLDDGQRRVVLVPAEAVPDGAYLATARVVSADTHVVSLSTQFTVGAVTAQGRFAQHSPTGIEQYLNSPTRAVTYLGLILSAGLYAAALWVWPTVVRRRRFRVLYRVGIAIFVAGFVCRFLVLVAQQDGGLSAISVTGARTVLETPLGVAAVIAASASIIAFALVTGAARAVVGAGAVQAAAAVVAVTLDGHGGSVQGWPWSFAGTLLHVYGITVWLGGVVVVAFVLRGVRNRGRWHAVAVGHVVAAVAGGIVLAVLQVHPPAALVHTTYGLALVAKVVVALGVVSLGYLSLRWFRRTDTIVGRPRTLVLETALAVVVLAVTSVLATLAPAKDTYTTDLATTLDFGAAQVLHVGIDSIRHGPQRLTVDYAPANTSVTQSDSATVSVDLSSESANVARLPVSLGRPVTERGSLVWRSDQLIVPAPGKWKVTVRFDSGTGPKLASFHYQVL</sequence>
<evidence type="ECO:0000256" key="1">
    <source>
        <dbReference type="ARBA" id="ARBA00004196"/>
    </source>
</evidence>
<feature type="transmembrane region" description="Helical" evidence="5">
    <location>
        <begin position="283"/>
        <end position="309"/>
    </location>
</feature>
<evidence type="ECO:0000256" key="2">
    <source>
        <dbReference type="ARBA" id="ARBA00022723"/>
    </source>
</evidence>
<proteinExistence type="predicted"/>
<dbReference type="Pfam" id="PF04234">
    <property type="entry name" value="CopC"/>
    <property type="match status" value="1"/>
</dbReference>
<evidence type="ECO:0000256" key="5">
    <source>
        <dbReference type="SAM" id="Phobius"/>
    </source>
</evidence>
<dbReference type="AlphaFoldDB" id="A0A231GWA8"/>
<dbReference type="RefSeq" id="WP_223273860.1">
    <property type="nucleotide sequence ID" value="NZ_NGAF01000025.1"/>
</dbReference>
<reference evidence="7 8" key="1">
    <citation type="submission" date="2017-07" db="EMBL/GenBank/DDBJ databases">
        <title>First draft Genome Sequence of Nocardia cerradoensis isolated from human infection.</title>
        <authorList>
            <person name="Carrasco G."/>
        </authorList>
    </citation>
    <scope>NUCLEOTIDE SEQUENCE [LARGE SCALE GENOMIC DNA]</scope>
    <source>
        <strain evidence="7 8">CNM20130759</strain>
    </source>
</reference>
<feature type="transmembrane region" description="Helical" evidence="5">
    <location>
        <begin position="353"/>
        <end position="377"/>
    </location>
</feature>
<evidence type="ECO:0000256" key="3">
    <source>
        <dbReference type="ARBA" id="ARBA00022729"/>
    </source>
</evidence>
<dbReference type="GO" id="GO:0042597">
    <property type="term" value="C:periplasmic space"/>
    <property type="evidence" value="ECO:0007669"/>
    <property type="project" value="InterPro"/>
</dbReference>
<evidence type="ECO:0000313" key="8">
    <source>
        <dbReference type="Proteomes" id="UP000215506"/>
    </source>
</evidence>
<dbReference type="Proteomes" id="UP000215506">
    <property type="component" value="Unassembled WGS sequence"/>
</dbReference>
<feature type="transmembrane region" description="Helical" evidence="5">
    <location>
        <begin position="227"/>
        <end position="247"/>
    </location>
</feature>
<dbReference type="PANTHER" id="PTHR34820">
    <property type="entry name" value="INNER MEMBRANE PROTEIN YEBZ"/>
    <property type="match status" value="1"/>
</dbReference>
<dbReference type="EMBL" id="NGAF01000025">
    <property type="protein sequence ID" value="OXR40886.1"/>
    <property type="molecule type" value="Genomic_DNA"/>
</dbReference>
<organism evidence="7 8">
    <name type="scientific">Nocardia cerradoensis</name>
    <dbReference type="NCBI Taxonomy" id="85688"/>
    <lineage>
        <taxon>Bacteria</taxon>
        <taxon>Bacillati</taxon>
        <taxon>Actinomycetota</taxon>
        <taxon>Actinomycetes</taxon>
        <taxon>Mycobacteriales</taxon>
        <taxon>Nocardiaceae</taxon>
        <taxon>Nocardia</taxon>
    </lineage>
</organism>
<dbReference type="PANTHER" id="PTHR34820:SF4">
    <property type="entry name" value="INNER MEMBRANE PROTEIN YEBZ"/>
    <property type="match status" value="1"/>
</dbReference>
<gene>
    <name evidence="7" type="primary">ycnJ_4</name>
    <name evidence="7" type="ORF">B7C42_07021</name>
</gene>
<name>A0A231GWA8_9NOCA</name>
<feature type="transmembrane region" description="Helical" evidence="5">
    <location>
        <begin position="254"/>
        <end position="271"/>
    </location>
</feature>
<protein>
    <submittedName>
        <fullName evidence="7">Copper transport protein YcnJ</fullName>
    </submittedName>
</protein>
<evidence type="ECO:0000313" key="7">
    <source>
        <dbReference type="EMBL" id="OXR40886.1"/>
    </source>
</evidence>
<dbReference type="InterPro" id="IPR007348">
    <property type="entry name" value="CopC_dom"/>
</dbReference>
<keyword evidence="5" id="KW-0472">Membrane</keyword>
<dbReference type="SUPFAM" id="SSF81296">
    <property type="entry name" value="E set domains"/>
    <property type="match status" value="1"/>
</dbReference>
<evidence type="ECO:0000256" key="4">
    <source>
        <dbReference type="ARBA" id="ARBA00023008"/>
    </source>
</evidence>
<feature type="transmembrane region" description="Helical" evidence="5">
    <location>
        <begin position="321"/>
        <end position="341"/>
    </location>
</feature>
<dbReference type="GO" id="GO:0005507">
    <property type="term" value="F:copper ion binding"/>
    <property type="evidence" value="ECO:0007669"/>
    <property type="project" value="InterPro"/>
</dbReference>
<dbReference type="GO" id="GO:0030313">
    <property type="term" value="C:cell envelope"/>
    <property type="evidence" value="ECO:0007669"/>
    <property type="project" value="UniProtKB-SubCell"/>
</dbReference>
<keyword evidence="8" id="KW-1185">Reference proteome</keyword>
<accession>A0A231GWA8</accession>
<dbReference type="GO" id="GO:0005886">
    <property type="term" value="C:plasma membrane"/>
    <property type="evidence" value="ECO:0007669"/>
    <property type="project" value="TreeGrafter"/>
</dbReference>
<feature type="domain" description="CopC" evidence="6">
    <location>
        <begin position="32"/>
        <end position="127"/>
    </location>
</feature>
<dbReference type="InterPro" id="IPR032694">
    <property type="entry name" value="CopC/D"/>
</dbReference>
<evidence type="ECO:0000259" key="6">
    <source>
        <dbReference type="Pfam" id="PF04234"/>
    </source>
</evidence>